<evidence type="ECO:0000256" key="1">
    <source>
        <dbReference type="ARBA" id="ARBA00004141"/>
    </source>
</evidence>
<keyword evidence="7" id="KW-1185">Reference proteome</keyword>
<accession>A0A2T0FBY6</accession>
<evidence type="ECO:0000313" key="7">
    <source>
        <dbReference type="Proteomes" id="UP000238350"/>
    </source>
</evidence>
<gene>
    <name evidence="6" type="ORF">B9G98_00142</name>
</gene>
<comment type="caution">
    <text evidence="6">The sequence shown here is derived from an EMBL/GenBank/DDBJ whole genome shotgun (WGS) entry which is preliminary data.</text>
</comment>
<dbReference type="AlphaFoldDB" id="A0A2T0FBY6"/>
<reference evidence="6 7" key="1">
    <citation type="submission" date="2017-04" db="EMBL/GenBank/DDBJ databases">
        <title>Genome sequencing of [Candida] sorbophila.</title>
        <authorList>
            <person name="Ahn J.O."/>
        </authorList>
    </citation>
    <scope>NUCLEOTIDE SEQUENCE [LARGE SCALE GENOMIC DNA]</scope>
    <source>
        <strain evidence="6 7">DS02</strain>
    </source>
</reference>
<proteinExistence type="predicted"/>
<evidence type="ECO:0000256" key="5">
    <source>
        <dbReference type="SAM" id="Phobius"/>
    </source>
</evidence>
<evidence type="ECO:0000256" key="4">
    <source>
        <dbReference type="ARBA" id="ARBA00023136"/>
    </source>
</evidence>
<name>A0A2T0FBY6_9ASCO</name>
<dbReference type="EMBL" id="NDIQ01000001">
    <property type="protein sequence ID" value="PRT52522.1"/>
    <property type="molecule type" value="Genomic_DNA"/>
</dbReference>
<feature type="transmembrane region" description="Helical" evidence="5">
    <location>
        <begin position="297"/>
        <end position="321"/>
    </location>
</feature>
<dbReference type="NCBIfam" id="TIGR01197">
    <property type="entry name" value="nramp"/>
    <property type="match status" value="1"/>
</dbReference>
<feature type="transmembrane region" description="Helical" evidence="5">
    <location>
        <begin position="184"/>
        <end position="208"/>
    </location>
</feature>
<feature type="transmembrane region" description="Helical" evidence="5">
    <location>
        <begin position="41"/>
        <end position="58"/>
    </location>
</feature>
<feature type="transmembrane region" description="Helical" evidence="5">
    <location>
        <begin position="475"/>
        <end position="497"/>
    </location>
</feature>
<sequence length="506" mass="54883">MGGSSNGEVNESDITVHVSPVSHVEQPDNTLRRRDIIWRKIKKYAGFIGPGMMVSVAYMDPGNYSTDTSAGAAKQFRLLFVILLSTIIAMYLQTLAIKIGCVTGKDLAVNCRNHLPKWVGICLYIFAEIAIIATDIAEVIGTAIALNILLHIPLIAGVILTIVDVMLVLLAYRPGKGIKAVRIFEIMVTILIFAVVICFCVLLGKIPPANVGQVFLGYLPSHYVIDNGGVYMSAGILGATVMPHSLYLGSAMAVPRAKDYDLKHGYEGEVDEKELGYNYQPSQAAIRYSYRYSVIEMGVTLCSFAVFVNSAILIVAGATMYGKEDADGADLYTLYDMLKLYLSKGAAVTFMVALLCSGQSAGVICTIAGQIVSEGHLNWRVKPWIRRIITRLIAMTPCIVVVAAVGKRGLSDALNWSQVVLTITLPFLAAPLVYLTSNKSVMKVDTVSYDMELTDSESATDGDASKSRKYYNNHWITTILGAAICIFILITTIYLLVQVGLTGQAG</sequence>
<dbReference type="NCBIfam" id="NF037982">
    <property type="entry name" value="Nramp_1"/>
    <property type="match status" value="1"/>
</dbReference>
<comment type="subcellular location">
    <subcellularLocation>
        <location evidence="1">Membrane</location>
        <topology evidence="1">Multi-pass membrane protein</topology>
    </subcellularLocation>
</comment>
<dbReference type="GO" id="GO:0034755">
    <property type="term" value="P:iron ion transmembrane transport"/>
    <property type="evidence" value="ECO:0007669"/>
    <property type="project" value="TreeGrafter"/>
</dbReference>
<evidence type="ECO:0000256" key="3">
    <source>
        <dbReference type="ARBA" id="ARBA00022989"/>
    </source>
</evidence>
<feature type="transmembrane region" description="Helical" evidence="5">
    <location>
        <begin position="118"/>
        <end position="146"/>
    </location>
</feature>
<feature type="transmembrane region" description="Helical" evidence="5">
    <location>
        <begin position="418"/>
        <end position="435"/>
    </location>
</feature>
<organism evidence="6 7">
    <name type="scientific">Wickerhamiella sorbophila</name>
    <dbReference type="NCBI Taxonomy" id="45607"/>
    <lineage>
        <taxon>Eukaryota</taxon>
        <taxon>Fungi</taxon>
        <taxon>Dikarya</taxon>
        <taxon>Ascomycota</taxon>
        <taxon>Saccharomycotina</taxon>
        <taxon>Dipodascomycetes</taxon>
        <taxon>Dipodascales</taxon>
        <taxon>Trichomonascaceae</taxon>
        <taxon>Wickerhamiella</taxon>
    </lineage>
</organism>
<dbReference type="PRINTS" id="PR00447">
    <property type="entry name" value="NATRESASSCMP"/>
</dbReference>
<protein>
    <submittedName>
        <fullName evidence="6">Manganese transporter SMF1</fullName>
    </submittedName>
</protein>
<dbReference type="RefSeq" id="XP_024662468.1">
    <property type="nucleotide sequence ID" value="XM_024806700.1"/>
</dbReference>
<dbReference type="PANTHER" id="PTHR11706">
    <property type="entry name" value="SOLUTE CARRIER PROTEIN FAMILY 11 MEMBER"/>
    <property type="match status" value="1"/>
</dbReference>
<keyword evidence="2 5" id="KW-0812">Transmembrane</keyword>
<feature type="transmembrane region" description="Helical" evidence="5">
    <location>
        <begin position="341"/>
        <end position="367"/>
    </location>
</feature>
<feature type="transmembrane region" description="Helical" evidence="5">
    <location>
        <begin position="228"/>
        <end position="248"/>
    </location>
</feature>
<dbReference type="STRING" id="45607.A0A2T0FBY6"/>
<dbReference type="GO" id="GO:0005886">
    <property type="term" value="C:plasma membrane"/>
    <property type="evidence" value="ECO:0007669"/>
    <property type="project" value="TreeGrafter"/>
</dbReference>
<dbReference type="OrthoDB" id="409173at2759"/>
<dbReference type="GO" id="GO:0030026">
    <property type="term" value="P:intracellular manganese ion homeostasis"/>
    <property type="evidence" value="ECO:0007669"/>
    <property type="project" value="TreeGrafter"/>
</dbReference>
<dbReference type="GO" id="GO:0005384">
    <property type="term" value="F:manganese ion transmembrane transporter activity"/>
    <property type="evidence" value="ECO:0007669"/>
    <property type="project" value="TreeGrafter"/>
</dbReference>
<dbReference type="GO" id="GO:0015086">
    <property type="term" value="F:cadmium ion transmembrane transporter activity"/>
    <property type="evidence" value="ECO:0007669"/>
    <property type="project" value="TreeGrafter"/>
</dbReference>
<evidence type="ECO:0000256" key="2">
    <source>
        <dbReference type="ARBA" id="ARBA00022692"/>
    </source>
</evidence>
<feature type="transmembrane region" description="Helical" evidence="5">
    <location>
        <begin position="388"/>
        <end position="406"/>
    </location>
</feature>
<keyword evidence="4 5" id="KW-0472">Membrane</keyword>
<dbReference type="GeneID" id="36513891"/>
<feature type="transmembrane region" description="Helical" evidence="5">
    <location>
        <begin position="78"/>
        <end position="97"/>
    </location>
</feature>
<evidence type="ECO:0000313" key="6">
    <source>
        <dbReference type="EMBL" id="PRT52522.1"/>
    </source>
</evidence>
<dbReference type="PANTHER" id="PTHR11706:SF101">
    <property type="entry name" value="MANGANESE TRANSPORTER SMF1"/>
    <property type="match status" value="1"/>
</dbReference>
<dbReference type="Proteomes" id="UP000238350">
    <property type="component" value="Unassembled WGS sequence"/>
</dbReference>
<dbReference type="InterPro" id="IPR001046">
    <property type="entry name" value="NRAMP_fam"/>
</dbReference>
<keyword evidence="3 5" id="KW-1133">Transmembrane helix</keyword>
<dbReference type="Pfam" id="PF01566">
    <property type="entry name" value="Nramp"/>
    <property type="match status" value="1"/>
</dbReference>
<feature type="transmembrane region" description="Helical" evidence="5">
    <location>
        <begin position="152"/>
        <end position="172"/>
    </location>
</feature>